<gene>
    <name evidence="3" type="ORF">BO223_06840</name>
</gene>
<feature type="compositionally biased region" description="Basic and acidic residues" evidence="1">
    <location>
        <begin position="200"/>
        <end position="211"/>
    </location>
</feature>
<dbReference type="SUPFAM" id="SSF52141">
    <property type="entry name" value="Uracil-DNA glycosylase-like"/>
    <property type="match status" value="1"/>
</dbReference>
<evidence type="ECO:0000313" key="3">
    <source>
        <dbReference type="EMBL" id="OLU44784.1"/>
    </source>
</evidence>
<evidence type="ECO:0000313" key="4">
    <source>
        <dbReference type="Proteomes" id="UP000186758"/>
    </source>
</evidence>
<evidence type="ECO:0000256" key="1">
    <source>
        <dbReference type="SAM" id="MobiDB-lite"/>
    </source>
</evidence>
<name>A0A1Q9YJS9_9FIRM</name>
<dbReference type="SMART" id="SM00987">
    <property type="entry name" value="UreE_C"/>
    <property type="match status" value="1"/>
</dbReference>
<dbReference type="AlphaFoldDB" id="A0A1Q9YJS9"/>
<evidence type="ECO:0000259" key="2">
    <source>
        <dbReference type="SMART" id="SM00986"/>
    </source>
</evidence>
<reference evidence="3 4" key="1">
    <citation type="submission" date="2016-11" db="EMBL/GenBank/DDBJ databases">
        <title>Description of two novel members of the family Erysipelotrichaceae: Ileibacterium lipovorans gen. nov., sp. nov. and Dubosiella newyorkensis, gen. nov., sp. nov.</title>
        <authorList>
            <person name="Cox L.M."/>
            <person name="Sohn J."/>
            <person name="Tyrrell K.L."/>
            <person name="Citron D.M."/>
            <person name="Lawson P.A."/>
            <person name="Patel N.B."/>
            <person name="Iizumi T."/>
            <person name="Perez-Perez G.I."/>
            <person name="Goldstein E.J."/>
            <person name="Blaser M.J."/>
        </authorList>
    </citation>
    <scope>NUCLEOTIDE SEQUENCE [LARGE SCALE GENOMIC DNA]</scope>
    <source>
        <strain evidence="3 4">NYU-BL-K8</strain>
    </source>
</reference>
<comment type="caution">
    <text evidence="3">The sequence shown here is derived from an EMBL/GenBank/DDBJ whole genome shotgun (WGS) entry which is preliminary data.</text>
</comment>
<dbReference type="SMART" id="SM00986">
    <property type="entry name" value="UDG"/>
    <property type="match status" value="1"/>
</dbReference>
<dbReference type="EMBL" id="MPJZ01000056">
    <property type="protein sequence ID" value="OLU44784.1"/>
    <property type="molecule type" value="Genomic_DNA"/>
</dbReference>
<dbReference type="InterPro" id="IPR005122">
    <property type="entry name" value="Uracil-DNA_glycosylase-like"/>
</dbReference>
<proteinExistence type="predicted"/>
<organism evidence="3 4">
    <name type="scientific">Faecalibaculum rodentium</name>
    <dbReference type="NCBI Taxonomy" id="1702221"/>
    <lineage>
        <taxon>Bacteria</taxon>
        <taxon>Bacillati</taxon>
        <taxon>Bacillota</taxon>
        <taxon>Erysipelotrichia</taxon>
        <taxon>Erysipelotrichales</taxon>
        <taxon>Erysipelotrichaceae</taxon>
        <taxon>Faecalibaculum</taxon>
    </lineage>
</organism>
<feature type="domain" description="Uracil-DNA glycosylase-like" evidence="2">
    <location>
        <begin position="26"/>
        <end position="182"/>
    </location>
</feature>
<dbReference type="PANTHER" id="PTHR42160">
    <property type="entry name" value="URACIL-DNA GLYCOSYLASE SUPERFAMILY PROTEIN"/>
    <property type="match status" value="1"/>
</dbReference>
<protein>
    <recommendedName>
        <fullName evidence="2">Uracil-DNA glycosylase-like domain-containing protein</fullName>
    </recommendedName>
</protein>
<dbReference type="Pfam" id="PF03167">
    <property type="entry name" value="UDG"/>
    <property type="match status" value="1"/>
</dbReference>
<dbReference type="InterPro" id="IPR047124">
    <property type="entry name" value="HI_0220.2"/>
</dbReference>
<feature type="region of interest" description="Disordered" evidence="1">
    <location>
        <begin position="190"/>
        <end position="211"/>
    </location>
</feature>
<dbReference type="Proteomes" id="UP000186758">
    <property type="component" value="Unassembled WGS sequence"/>
</dbReference>
<dbReference type="InterPro" id="IPR036895">
    <property type="entry name" value="Uracil-DNA_glycosylase-like_sf"/>
</dbReference>
<dbReference type="Gene3D" id="3.40.470.10">
    <property type="entry name" value="Uracil-DNA glycosylase-like domain"/>
    <property type="match status" value="1"/>
</dbReference>
<dbReference type="RefSeq" id="WP_075885457.1">
    <property type="nucleotide sequence ID" value="NZ_CARUGL010000003.1"/>
</dbReference>
<accession>A0A1Q9YJS9</accession>
<sequence>MTELEKLQAQLRACRHCEGMLEPRPVVHGNPGAPILQVSQAPGKKVHETGIPFNDASGRRLRQDWYQISDAQFYDPDLFYITSMGHCYPGKGKTGDKKPPRCCFDLWTRREIELKPGTRMMLVIGREAASRLFPKREFTELVFQDQEYDGIPCYVLPHPSPLNVRWFRMHPEFETQRMPVIREKLHQVLREAGQTGSGSDKVDSEGASADR</sequence>
<dbReference type="CDD" id="cd10033">
    <property type="entry name" value="UDG_like"/>
    <property type="match status" value="1"/>
</dbReference>
<dbReference type="PANTHER" id="PTHR42160:SF1">
    <property type="entry name" value="URACIL-DNA GLYCOSYLASE SUPERFAMILY PROTEIN"/>
    <property type="match status" value="1"/>
</dbReference>